<reference evidence="2" key="1">
    <citation type="journal article" date="2020" name="Mol. Plant Microbe">
        <title>Rhizobial microsymbionts of the narrowly endemic Oxytropis species growing in Kamchatka are characterized by significant genetic diversity and possess a set of genes that are associated with T3SS and T6SS secretion systems and can affect the development of symbiosis.</title>
        <authorList>
            <person name="Safronova V."/>
            <person name="Guro P."/>
            <person name="Sazanova A."/>
            <person name="Kuznetsova I."/>
            <person name="Belimov A."/>
            <person name="Yakubov V."/>
            <person name="Chirak E."/>
            <person name="Afonin A."/>
            <person name="Gogolev Y."/>
            <person name="Andronov E."/>
            <person name="Tikhonovich I."/>
        </authorList>
    </citation>
    <scope>NUCLEOTIDE SEQUENCE [LARGE SCALE GENOMIC DNA]</scope>
    <source>
        <strain evidence="2">583</strain>
    </source>
</reference>
<dbReference type="Proteomes" id="UP000515465">
    <property type="component" value="Chromosome"/>
</dbReference>
<accession>A0A7G6SLK7</accession>
<evidence type="ECO:0000313" key="2">
    <source>
        <dbReference type="Proteomes" id="UP000515465"/>
    </source>
</evidence>
<protein>
    <submittedName>
        <fullName evidence="1">Uncharacterized protein</fullName>
    </submittedName>
</protein>
<dbReference type="EMBL" id="CP050296">
    <property type="protein sequence ID" value="QND55389.1"/>
    <property type="molecule type" value="Genomic_DNA"/>
</dbReference>
<dbReference type="RefSeq" id="WP_183460698.1">
    <property type="nucleotide sequence ID" value="NZ_CP050296.1"/>
</dbReference>
<evidence type="ECO:0000313" key="1">
    <source>
        <dbReference type="EMBL" id="QND55389.1"/>
    </source>
</evidence>
<proteinExistence type="predicted"/>
<gene>
    <name evidence="1" type="ORF">HB778_00875</name>
</gene>
<sequence>MPELETIKDHAEGLRSPFERHPDLLVEIGRVVSVWGAVSNLLRQFVSRILDCDPVKADMILAAFPGEERRLDFIISLLSAGPQDDGATALTAVLKSLKKLCAERNVIVHGGPIWGGKKPDRPMDTYFVNFRVEHDGKRYVNARDLLARHLVKLRRHGGELFDILHPQVP</sequence>
<organism evidence="1 2">
    <name type="scientific">Mesorhizobium huakuii</name>
    <dbReference type="NCBI Taxonomy" id="28104"/>
    <lineage>
        <taxon>Bacteria</taxon>
        <taxon>Pseudomonadati</taxon>
        <taxon>Pseudomonadota</taxon>
        <taxon>Alphaproteobacteria</taxon>
        <taxon>Hyphomicrobiales</taxon>
        <taxon>Phyllobacteriaceae</taxon>
        <taxon>Mesorhizobium</taxon>
    </lineage>
</organism>
<name>A0A7G6SLK7_9HYPH</name>
<dbReference type="AlphaFoldDB" id="A0A7G6SLK7"/>